<dbReference type="OrthoDB" id="251770at2759"/>
<dbReference type="InterPro" id="IPR059215">
    <property type="entry name" value="BRCT2_TopBP1-like"/>
</dbReference>
<evidence type="ECO:0000313" key="4">
    <source>
        <dbReference type="Proteomes" id="UP000327157"/>
    </source>
</evidence>
<dbReference type="FunFam" id="3.40.50.10190:FF:000052">
    <property type="entry name" value="Transcription coactivator"/>
    <property type="match status" value="1"/>
</dbReference>
<name>A0A5N5HN65_9ROSA</name>
<evidence type="ECO:0000313" key="3">
    <source>
        <dbReference type="EMBL" id="KAB2629285.1"/>
    </source>
</evidence>
<feature type="domain" description="BRCT" evidence="2">
    <location>
        <begin position="100"/>
        <end position="184"/>
    </location>
</feature>
<protein>
    <submittedName>
        <fullName evidence="3">DNA topoisomerase 2-binding protein 1-like</fullName>
    </submittedName>
</protein>
<dbReference type="GO" id="GO:0033314">
    <property type="term" value="P:mitotic DNA replication checkpoint signaling"/>
    <property type="evidence" value="ECO:0007669"/>
    <property type="project" value="TreeGrafter"/>
</dbReference>
<feature type="domain" description="BRCT" evidence="2">
    <location>
        <begin position="187"/>
        <end position="275"/>
    </location>
</feature>
<dbReference type="SUPFAM" id="SSF52113">
    <property type="entry name" value="BRCT domain"/>
    <property type="match status" value="5"/>
</dbReference>
<dbReference type="Gene3D" id="3.40.50.10190">
    <property type="entry name" value="BRCT domain"/>
    <property type="match status" value="6"/>
</dbReference>
<dbReference type="CDD" id="cd17731">
    <property type="entry name" value="BRCT_TopBP1_rpt2_like"/>
    <property type="match status" value="1"/>
</dbReference>
<reference evidence="3 4" key="3">
    <citation type="submission" date="2019-11" db="EMBL/GenBank/DDBJ databases">
        <title>A de novo genome assembly of a pear dwarfing rootstock.</title>
        <authorList>
            <person name="Wang F."/>
            <person name="Wang J."/>
            <person name="Li S."/>
            <person name="Zhang Y."/>
            <person name="Fang M."/>
            <person name="Ma L."/>
            <person name="Zhao Y."/>
            <person name="Jiang S."/>
        </authorList>
    </citation>
    <scope>NUCLEOTIDE SEQUENCE [LARGE SCALE GENOMIC DNA]</scope>
    <source>
        <strain evidence="3">S2</strain>
        <tissue evidence="3">Leaf</tissue>
    </source>
</reference>
<keyword evidence="4" id="KW-1185">Reference proteome</keyword>
<evidence type="ECO:0000259" key="2">
    <source>
        <dbReference type="PROSITE" id="PS50172"/>
    </source>
</evidence>
<dbReference type="PANTHER" id="PTHR13561">
    <property type="entry name" value="DNA REPLICATION REGULATOR DPB11-RELATED"/>
    <property type="match status" value="1"/>
</dbReference>
<dbReference type="InterPro" id="IPR036420">
    <property type="entry name" value="BRCT_dom_sf"/>
</dbReference>
<dbReference type="CDD" id="cd00027">
    <property type="entry name" value="BRCT"/>
    <property type="match status" value="2"/>
</dbReference>
<dbReference type="FunFam" id="3.40.50.10190:FF:000061">
    <property type="entry name" value="Transcription coactivator"/>
    <property type="match status" value="1"/>
</dbReference>
<dbReference type="Pfam" id="PF16589">
    <property type="entry name" value="BRCT_2"/>
    <property type="match status" value="1"/>
</dbReference>
<dbReference type="Pfam" id="PF12738">
    <property type="entry name" value="PTCB-BRCT"/>
    <property type="match status" value="2"/>
</dbReference>
<dbReference type="FunFam" id="3.40.50.10190:FF:000010">
    <property type="entry name" value="DNA topoisomerase II binding protein 1"/>
    <property type="match status" value="1"/>
</dbReference>
<dbReference type="Pfam" id="PF00533">
    <property type="entry name" value="BRCT"/>
    <property type="match status" value="2"/>
</dbReference>
<keyword evidence="3" id="KW-0413">Isomerase</keyword>
<dbReference type="SMART" id="SM00292">
    <property type="entry name" value="BRCT"/>
    <property type="match status" value="5"/>
</dbReference>
<comment type="caution">
    <text evidence="3">The sequence shown here is derived from an EMBL/GenBank/DDBJ whole genome shotgun (WGS) entry which is preliminary data.</text>
</comment>
<reference evidence="3 4" key="1">
    <citation type="submission" date="2019-09" db="EMBL/GenBank/DDBJ databases">
        <authorList>
            <person name="Ou C."/>
        </authorList>
    </citation>
    <scope>NUCLEOTIDE SEQUENCE [LARGE SCALE GENOMIC DNA]</scope>
    <source>
        <strain evidence="3">S2</strain>
        <tissue evidence="3">Leaf</tissue>
    </source>
</reference>
<dbReference type="Proteomes" id="UP000327157">
    <property type="component" value="Chromosome 8"/>
</dbReference>
<feature type="domain" description="BRCT" evidence="2">
    <location>
        <begin position="682"/>
        <end position="765"/>
    </location>
</feature>
<dbReference type="GO" id="GO:0007095">
    <property type="term" value="P:mitotic G2 DNA damage checkpoint signaling"/>
    <property type="evidence" value="ECO:0007669"/>
    <property type="project" value="TreeGrafter"/>
</dbReference>
<feature type="domain" description="BRCT" evidence="2">
    <location>
        <begin position="381"/>
        <end position="473"/>
    </location>
</feature>
<keyword evidence="1" id="KW-0677">Repeat</keyword>
<dbReference type="EMBL" id="SMOL01000148">
    <property type="protein sequence ID" value="KAB2629285.1"/>
    <property type="molecule type" value="Genomic_DNA"/>
</dbReference>
<dbReference type="PROSITE" id="PS50172">
    <property type="entry name" value="BRCT"/>
    <property type="match status" value="5"/>
</dbReference>
<dbReference type="FunFam" id="3.40.50.10190:FF:000057">
    <property type="entry name" value="Transcription coactivator"/>
    <property type="match status" value="1"/>
</dbReference>
<sequence length="1001" mass="110650">MRKTAAFQGANVFMSRNLVPPEMFDALHDALKHNGANVFLCCDPSRTAPNDYHVIESSDHVKFEDLRAKGCNLLGPQCVFACASEHRALPKQGFTCCLAMDGSKVLASGFQGDEKIKIEKLVTAMGGVLQTQTSLDVNFVIVKNVLAGKYKWALNTLKKPIITVNWLYQCWKEHRTVSQDSFRVLPFSGLTISVTRIPADERKKIEKLIIENGGKYSAELTKKCTHLISDISFWAPEGDKYKVARRWGHIQIVTQTWFDQSISKRACLNEESYPVQGASISSNKSVRGCFTLQNSQSNASGNLQFVPPSVVADSNLTAAPCSGTVDSDLEATVSQKMTTIFSYAPFVVKNEDSKAPTLDPLESKSEVNLDGCVADDSQSEGDDLYLSECRISLIGFEASELRRLVNMVRRGGGSRYMSFNDKLTHIVVGIPSEIEKKEVRGLAALGVIHVVRTAWLEDCDHEKKEIPVLQRHIAHDLLLPEGALTSMTSKVKGGISMAHLSMPADQLQRKTSAATGMGMLEKNREEKPEINMKGDGSMVAAVGLSKRSKLTVLNGKSKVQLNDKTNGLQKVQHDFNVQNGKPSSVFKGRIFCFSNSFPEDKRGQIIEWVIQGGGELVDGHIKQKVHFTIECHGARPISLDATESTYVSSHWIRSCLEDGCLVDVTSHILYAPLPCLIPLPGYENFRFCVSQYNEKDRVLLRNLCYTLGAKFVEKFTRKVTHLLCKFTNGPKYEAALKYGIHTITSDWIYECVKQNKVVTLDQFCPKEVTAEDQEAGLCTTSQYPTQAVQTIFGSNSSECPSQLQDLRNSSAEFIGNRNDSLREEAKESSFTNKKARVSKVDSSGVHLSIPVCTKKVPGEVSSVVPDVASAIEDLLEQTSKIHDQQSPGRSLCDSNIFSPDCSTLREERSDSHSAIGLSRSNWLNSAGKKDDIHNPSGEQKAGFYDGFSETQTESQVQLILNCIALSKSECLSDAYQVVGYEEDLSGRQMLIDRVRTRSSLS</sequence>
<proteinExistence type="predicted"/>
<dbReference type="PANTHER" id="PTHR13561:SF20">
    <property type="entry name" value="DNA TOPOISOMERASE 2-BINDING PROTEIN 1"/>
    <property type="match status" value="1"/>
</dbReference>
<feature type="domain" description="BRCT" evidence="2">
    <location>
        <begin position="581"/>
        <end position="669"/>
    </location>
</feature>
<dbReference type="GO" id="GO:0016853">
    <property type="term" value="F:isomerase activity"/>
    <property type="evidence" value="ECO:0007669"/>
    <property type="project" value="UniProtKB-KW"/>
</dbReference>
<dbReference type="GO" id="GO:0006270">
    <property type="term" value="P:DNA replication initiation"/>
    <property type="evidence" value="ECO:0007669"/>
    <property type="project" value="TreeGrafter"/>
</dbReference>
<evidence type="ECO:0000256" key="1">
    <source>
        <dbReference type="ARBA" id="ARBA00022737"/>
    </source>
</evidence>
<organism evidence="3 4">
    <name type="scientific">Pyrus ussuriensis x Pyrus communis</name>
    <dbReference type="NCBI Taxonomy" id="2448454"/>
    <lineage>
        <taxon>Eukaryota</taxon>
        <taxon>Viridiplantae</taxon>
        <taxon>Streptophyta</taxon>
        <taxon>Embryophyta</taxon>
        <taxon>Tracheophyta</taxon>
        <taxon>Spermatophyta</taxon>
        <taxon>Magnoliopsida</taxon>
        <taxon>eudicotyledons</taxon>
        <taxon>Gunneridae</taxon>
        <taxon>Pentapetalae</taxon>
        <taxon>rosids</taxon>
        <taxon>fabids</taxon>
        <taxon>Rosales</taxon>
        <taxon>Rosaceae</taxon>
        <taxon>Amygdaloideae</taxon>
        <taxon>Maleae</taxon>
        <taxon>Pyrus</taxon>
    </lineage>
</organism>
<reference evidence="4" key="2">
    <citation type="submission" date="2019-10" db="EMBL/GenBank/DDBJ databases">
        <title>A de novo genome assembly of a pear dwarfing rootstock.</title>
        <authorList>
            <person name="Wang F."/>
            <person name="Wang J."/>
            <person name="Li S."/>
            <person name="Zhang Y."/>
            <person name="Fang M."/>
            <person name="Ma L."/>
            <person name="Zhao Y."/>
            <person name="Jiang S."/>
        </authorList>
    </citation>
    <scope>NUCLEOTIDE SEQUENCE [LARGE SCALE GENOMIC DNA]</scope>
</reference>
<accession>A0A5N5HN65</accession>
<dbReference type="AlphaFoldDB" id="A0A5N5HN65"/>
<dbReference type="InterPro" id="IPR001357">
    <property type="entry name" value="BRCT_dom"/>
</dbReference>
<gene>
    <name evidence="3" type="ORF">D8674_034080</name>
</gene>